<dbReference type="Proteomes" id="UP000789342">
    <property type="component" value="Unassembled WGS sequence"/>
</dbReference>
<protein>
    <submittedName>
        <fullName evidence="2">18710_t:CDS:1</fullName>
    </submittedName>
</protein>
<dbReference type="PROSITE" id="PS50097">
    <property type="entry name" value="BTB"/>
    <property type="match status" value="1"/>
</dbReference>
<dbReference type="Gene3D" id="3.30.710.10">
    <property type="entry name" value="Potassium Channel Kv1.1, Chain A"/>
    <property type="match status" value="1"/>
</dbReference>
<organism evidence="2 3">
    <name type="scientific">Acaulospora morrowiae</name>
    <dbReference type="NCBI Taxonomy" id="94023"/>
    <lineage>
        <taxon>Eukaryota</taxon>
        <taxon>Fungi</taxon>
        <taxon>Fungi incertae sedis</taxon>
        <taxon>Mucoromycota</taxon>
        <taxon>Glomeromycotina</taxon>
        <taxon>Glomeromycetes</taxon>
        <taxon>Diversisporales</taxon>
        <taxon>Acaulosporaceae</taxon>
        <taxon>Acaulospora</taxon>
    </lineage>
</organism>
<evidence type="ECO:0000313" key="3">
    <source>
        <dbReference type="Proteomes" id="UP000789342"/>
    </source>
</evidence>
<dbReference type="SUPFAM" id="SSF54695">
    <property type="entry name" value="POZ domain"/>
    <property type="match status" value="1"/>
</dbReference>
<dbReference type="OrthoDB" id="408604at2759"/>
<dbReference type="PANTHER" id="PTHR24410">
    <property type="entry name" value="HL07962P-RELATED"/>
    <property type="match status" value="1"/>
</dbReference>
<proteinExistence type="predicted"/>
<dbReference type="InterPro" id="IPR000210">
    <property type="entry name" value="BTB/POZ_dom"/>
</dbReference>
<evidence type="ECO:0000313" key="2">
    <source>
        <dbReference type="EMBL" id="CAG8701145.1"/>
    </source>
</evidence>
<evidence type="ECO:0000259" key="1">
    <source>
        <dbReference type="PROSITE" id="PS50097"/>
    </source>
</evidence>
<sequence>MRKEFYTTLSQDFSQLLEDADDYNVIIKVGENANTRNFFAHSAILRARSPYFKRALSDQWTVKKDGIISFTKSNISPTVFSLILKYIYSGILDLTEVPGTDCLDLL</sequence>
<dbReference type="InterPro" id="IPR051481">
    <property type="entry name" value="BTB-POZ/Galectin-3-binding"/>
</dbReference>
<accession>A0A9N9HQN7</accession>
<gene>
    <name evidence="2" type="ORF">AMORRO_LOCUS12140</name>
</gene>
<dbReference type="Pfam" id="PF00651">
    <property type="entry name" value="BTB"/>
    <property type="match status" value="1"/>
</dbReference>
<name>A0A9N9HQN7_9GLOM</name>
<keyword evidence="3" id="KW-1185">Reference proteome</keyword>
<dbReference type="PANTHER" id="PTHR24410:SF23">
    <property type="entry name" value="BTB DOMAIN-CONTAINING PROTEIN-RELATED"/>
    <property type="match status" value="1"/>
</dbReference>
<dbReference type="InterPro" id="IPR011333">
    <property type="entry name" value="SKP1/BTB/POZ_sf"/>
</dbReference>
<dbReference type="CDD" id="cd18186">
    <property type="entry name" value="BTB_POZ_ZBTB_KLHL-like"/>
    <property type="match status" value="1"/>
</dbReference>
<dbReference type="EMBL" id="CAJVPV010017053">
    <property type="protein sequence ID" value="CAG8701145.1"/>
    <property type="molecule type" value="Genomic_DNA"/>
</dbReference>
<dbReference type="AlphaFoldDB" id="A0A9N9HQN7"/>
<feature type="domain" description="BTB" evidence="1">
    <location>
        <begin position="23"/>
        <end position="96"/>
    </location>
</feature>
<reference evidence="2" key="1">
    <citation type="submission" date="2021-06" db="EMBL/GenBank/DDBJ databases">
        <authorList>
            <person name="Kallberg Y."/>
            <person name="Tangrot J."/>
            <person name="Rosling A."/>
        </authorList>
    </citation>
    <scope>NUCLEOTIDE SEQUENCE</scope>
    <source>
        <strain evidence="2">CL551</strain>
    </source>
</reference>
<feature type="non-terminal residue" evidence="2">
    <location>
        <position position="106"/>
    </location>
</feature>
<comment type="caution">
    <text evidence="2">The sequence shown here is derived from an EMBL/GenBank/DDBJ whole genome shotgun (WGS) entry which is preliminary data.</text>
</comment>